<sequence length="194" mass="22772">MTDNLVLLGISYSALTHSAALHGADPIRTTEPRGFLVDNGVTLRLYQSFFHQVDTILSFLNSWASENPSRRVIWLSGTATHNGLRFKMFRTTTRVQRANEMVQEYIRKYKYDRIEYMDIYHMTLSRPDRSYDGIHYTLRSSKLKQKSRHTARATEPGFCDGDWFDQQMYRQIDYPDSLVRIQARMVLDTLMRTT</sequence>
<protein>
    <submittedName>
        <fullName evidence="1">Uncharacterized protein</fullName>
    </submittedName>
</protein>
<dbReference type="Proteomes" id="UP000054560">
    <property type="component" value="Unassembled WGS sequence"/>
</dbReference>
<name>A0A0L0G0K2_9EUKA</name>
<accession>A0A0L0G0K2</accession>
<evidence type="ECO:0000313" key="2">
    <source>
        <dbReference type="Proteomes" id="UP000054560"/>
    </source>
</evidence>
<gene>
    <name evidence="1" type="ORF">SARC_05088</name>
</gene>
<dbReference type="RefSeq" id="XP_014156534.1">
    <property type="nucleotide sequence ID" value="XM_014301059.1"/>
</dbReference>
<proteinExistence type="predicted"/>
<dbReference type="GeneID" id="25905592"/>
<dbReference type="SUPFAM" id="SSF52266">
    <property type="entry name" value="SGNH hydrolase"/>
    <property type="match status" value="1"/>
</dbReference>
<evidence type="ECO:0000313" key="1">
    <source>
        <dbReference type="EMBL" id="KNC82632.1"/>
    </source>
</evidence>
<dbReference type="AlphaFoldDB" id="A0A0L0G0K2"/>
<dbReference type="EMBL" id="KQ241908">
    <property type="protein sequence ID" value="KNC82632.1"/>
    <property type="molecule type" value="Genomic_DNA"/>
</dbReference>
<organism evidence="1 2">
    <name type="scientific">Sphaeroforma arctica JP610</name>
    <dbReference type="NCBI Taxonomy" id="667725"/>
    <lineage>
        <taxon>Eukaryota</taxon>
        <taxon>Ichthyosporea</taxon>
        <taxon>Ichthyophonida</taxon>
        <taxon>Sphaeroforma</taxon>
    </lineage>
</organism>
<keyword evidence="2" id="KW-1185">Reference proteome</keyword>
<reference evidence="1 2" key="1">
    <citation type="submission" date="2011-02" db="EMBL/GenBank/DDBJ databases">
        <title>The Genome Sequence of Sphaeroforma arctica JP610.</title>
        <authorList>
            <consortium name="The Broad Institute Genome Sequencing Platform"/>
            <person name="Russ C."/>
            <person name="Cuomo C."/>
            <person name="Young S.K."/>
            <person name="Zeng Q."/>
            <person name="Gargeya S."/>
            <person name="Alvarado L."/>
            <person name="Berlin A."/>
            <person name="Chapman S.B."/>
            <person name="Chen Z."/>
            <person name="Freedman E."/>
            <person name="Gellesch M."/>
            <person name="Goldberg J."/>
            <person name="Griggs A."/>
            <person name="Gujja S."/>
            <person name="Heilman E."/>
            <person name="Heiman D."/>
            <person name="Howarth C."/>
            <person name="Mehta T."/>
            <person name="Neiman D."/>
            <person name="Pearson M."/>
            <person name="Roberts A."/>
            <person name="Saif S."/>
            <person name="Shea T."/>
            <person name="Shenoy N."/>
            <person name="Sisk P."/>
            <person name="Stolte C."/>
            <person name="Sykes S."/>
            <person name="White J."/>
            <person name="Yandava C."/>
            <person name="Burger G."/>
            <person name="Gray M.W."/>
            <person name="Holland P.W.H."/>
            <person name="King N."/>
            <person name="Lang F.B.F."/>
            <person name="Roger A.J."/>
            <person name="Ruiz-Trillo I."/>
            <person name="Haas B."/>
            <person name="Nusbaum C."/>
            <person name="Birren B."/>
        </authorList>
    </citation>
    <scope>NUCLEOTIDE SEQUENCE [LARGE SCALE GENOMIC DNA]</scope>
    <source>
        <strain evidence="1 2">JP610</strain>
    </source>
</reference>